<dbReference type="PANTHER" id="PTHR43280">
    <property type="entry name" value="ARAC-FAMILY TRANSCRIPTIONAL REGULATOR"/>
    <property type="match status" value="1"/>
</dbReference>
<dbReference type="KEGG" id="eva:EIB75_08110"/>
<name>A0A3G8ZCU5_9FLAO</name>
<dbReference type="Proteomes" id="UP000272316">
    <property type="component" value="Chromosome"/>
</dbReference>
<dbReference type="EMBL" id="CP034160">
    <property type="protein sequence ID" value="AZI55209.1"/>
    <property type="molecule type" value="Genomic_DNA"/>
</dbReference>
<feature type="domain" description="HTH araC/xylS-type" evidence="6">
    <location>
        <begin position="463"/>
        <end position="565"/>
    </location>
</feature>
<feature type="chain" id="PRO_5018148484" evidence="5">
    <location>
        <begin position="22"/>
        <end position="571"/>
    </location>
</feature>
<keyword evidence="4" id="KW-1133">Transmembrane helix</keyword>
<organism evidence="7 8">
    <name type="scientific">Epilithonimonas vandammei</name>
    <dbReference type="NCBI Taxonomy" id="2487072"/>
    <lineage>
        <taxon>Bacteria</taxon>
        <taxon>Pseudomonadati</taxon>
        <taxon>Bacteroidota</taxon>
        <taxon>Flavobacteriia</taxon>
        <taxon>Flavobacteriales</taxon>
        <taxon>Weeksellaceae</taxon>
        <taxon>Chryseobacterium group</taxon>
        <taxon>Epilithonimonas</taxon>
    </lineage>
</organism>
<feature type="transmembrane region" description="Helical" evidence="4">
    <location>
        <begin position="381"/>
        <end position="402"/>
    </location>
</feature>
<dbReference type="InterPro" id="IPR019734">
    <property type="entry name" value="TPR_rpt"/>
</dbReference>
<dbReference type="AlphaFoldDB" id="A0A3G8ZCU5"/>
<evidence type="ECO:0000256" key="5">
    <source>
        <dbReference type="SAM" id="SignalP"/>
    </source>
</evidence>
<keyword evidence="4" id="KW-0472">Membrane</keyword>
<keyword evidence="4" id="KW-0812">Transmembrane</keyword>
<dbReference type="Pfam" id="PF12833">
    <property type="entry name" value="HTH_18"/>
    <property type="match status" value="1"/>
</dbReference>
<dbReference type="GO" id="GO:0043565">
    <property type="term" value="F:sequence-specific DNA binding"/>
    <property type="evidence" value="ECO:0007669"/>
    <property type="project" value="InterPro"/>
</dbReference>
<keyword evidence="3" id="KW-0804">Transcription</keyword>
<dbReference type="InterPro" id="IPR009057">
    <property type="entry name" value="Homeodomain-like_sf"/>
</dbReference>
<evidence type="ECO:0000256" key="1">
    <source>
        <dbReference type="ARBA" id="ARBA00023015"/>
    </source>
</evidence>
<accession>A0A3G8ZCU5</accession>
<dbReference type="InterPro" id="IPR011990">
    <property type="entry name" value="TPR-like_helical_dom_sf"/>
</dbReference>
<feature type="signal peptide" evidence="5">
    <location>
        <begin position="1"/>
        <end position="21"/>
    </location>
</feature>
<dbReference type="Gene3D" id="1.25.40.10">
    <property type="entry name" value="Tetratricopeptide repeat domain"/>
    <property type="match status" value="1"/>
</dbReference>
<dbReference type="RefSeq" id="WP_124986329.1">
    <property type="nucleotide sequence ID" value="NZ_CP034160.1"/>
</dbReference>
<evidence type="ECO:0000256" key="2">
    <source>
        <dbReference type="ARBA" id="ARBA00023125"/>
    </source>
</evidence>
<evidence type="ECO:0000313" key="7">
    <source>
        <dbReference type="EMBL" id="AZI55209.1"/>
    </source>
</evidence>
<keyword evidence="1" id="KW-0805">Transcription regulation</keyword>
<dbReference type="Gene3D" id="1.10.10.60">
    <property type="entry name" value="Homeodomain-like"/>
    <property type="match status" value="2"/>
</dbReference>
<evidence type="ECO:0000256" key="3">
    <source>
        <dbReference type="ARBA" id="ARBA00023163"/>
    </source>
</evidence>
<dbReference type="SMART" id="SM00342">
    <property type="entry name" value="HTH_ARAC"/>
    <property type="match status" value="1"/>
</dbReference>
<protein>
    <submittedName>
        <fullName evidence="7">AraC family transcriptional regulator</fullName>
    </submittedName>
</protein>
<dbReference type="GO" id="GO:0003700">
    <property type="term" value="F:DNA-binding transcription factor activity"/>
    <property type="evidence" value="ECO:0007669"/>
    <property type="project" value="InterPro"/>
</dbReference>
<keyword evidence="5" id="KW-0732">Signal</keyword>
<dbReference type="SMART" id="SM00028">
    <property type="entry name" value="TPR"/>
    <property type="match status" value="2"/>
</dbReference>
<evidence type="ECO:0000256" key="4">
    <source>
        <dbReference type="SAM" id="Phobius"/>
    </source>
</evidence>
<dbReference type="SUPFAM" id="SSF48452">
    <property type="entry name" value="TPR-like"/>
    <property type="match status" value="1"/>
</dbReference>
<reference evidence="8" key="1">
    <citation type="submission" date="2018-11" db="EMBL/GenBank/DDBJ databases">
        <title>Proposal to divide the Flavobacteriaceae and reorganize its genera based on Amino Acid Identity values calculated from whole genome sequences.</title>
        <authorList>
            <person name="Nicholson A.C."/>
            <person name="Gulvik C.A."/>
            <person name="Whitney A.M."/>
            <person name="Sheth M."/>
            <person name="Batra D."/>
            <person name="Pryor J."/>
            <person name="Bernardet J.-F."/>
            <person name="Hugo C."/>
            <person name="Kampfer P."/>
            <person name="Newman J.D."/>
            <person name="McQuiston J.R."/>
        </authorList>
    </citation>
    <scope>NUCLEOTIDE SEQUENCE [LARGE SCALE GENOMIC DNA]</scope>
    <source>
        <strain evidence="8">H6466</strain>
    </source>
</reference>
<dbReference type="InterPro" id="IPR018060">
    <property type="entry name" value="HTH_AraC"/>
</dbReference>
<sequence length="571" mass="67891">MQSLKFLFILLFLGFSSFCYCQSNDLDTLRKYSYEELENIFYSYKDGNQVENSKIIAQYYLQKARKEQKDKKYLAEGYVLNQYNQDLPVALRYIDSLGMISKNFRDDDRYPARIYLLKGLLYNQFDNETAALENFVTALKYAKEKNNKRQIAIADLQIAYLNGYIGKHEETVKVLEYYYTHQDFLTEQDIEHIQINLADAYLDIHKYEKALKLIQKGIQQTSKNNEELKYNRYLILLGRYNLKIKKYSIAIQNLENCKKYFLKNNLDFDANYTMLYLGQSYAEFQNKEKALENFIKIDSIIQKTNNTFPELRYTYTYIIDYYREKKDKEKQLYYIDRFLTVDETLNTQFKYISRELPRKYDTPKLLLEKEEIISKLKKRRYLSYITIGLLCSMVIILTFLFVKAKRKEKEYKKNAQDLIKAVNDKSYSSEKTFENKVTDNQEVFDPEKNKISDDIVKNILRGLKIFEEKEQYLKNGITLNSLAKKLKTNSTYLSQVVNTYKEKTFASYLSDLRIDYALIRLVNDKTFRSYKLSVIAEELGYNNEQAFSKAFKRRTGTTLSIYLKEIEGNSN</sequence>
<evidence type="ECO:0000313" key="8">
    <source>
        <dbReference type="Proteomes" id="UP000272316"/>
    </source>
</evidence>
<gene>
    <name evidence="7" type="ORF">EIB75_08110</name>
</gene>
<dbReference type="PANTHER" id="PTHR43280:SF29">
    <property type="entry name" value="ARAC-FAMILY TRANSCRIPTIONAL REGULATOR"/>
    <property type="match status" value="1"/>
</dbReference>
<evidence type="ECO:0000259" key="6">
    <source>
        <dbReference type="PROSITE" id="PS01124"/>
    </source>
</evidence>
<keyword evidence="2" id="KW-0238">DNA-binding</keyword>
<dbReference type="SUPFAM" id="SSF46689">
    <property type="entry name" value="Homeodomain-like"/>
    <property type="match status" value="1"/>
</dbReference>
<dbReference type="PROSITE" id="PS01124">
    <property type="entry name" value="HTH_ARAC_FAMILY_2"/>
    <property type="match status" value="1"/>
</dbReference>
<proteinExistence type="predicted"/>